<dbReference type="AlphaFoldDB" id="M1CXF7"/>
<dbReference type="STRING" id="4113.M1CXF7"/>
<dbReference type="HOGENOM" id="CLU_2188655_0_0_1"/>
<keyword evidence="2" id="KW-0689">Ribosomal protein</keyword>
<dbReference type="GO" id="GO:0006412">
    <property type="term" value="P:translation"/>
    <property type="evidence" value="ECO:0007669"/>
    <property type="project" value="InterPro"/>
</dbReference>
<evidence type="ECO:0000313" key="5">
    <source>
        <dbReference type="EnsemblPlants" id="PGSC0003DMT400076813"/>
    </source>
</evidence>
<dbReference type="InterPro" id="IPR036853">
    <property type="entry name" value="Ribosomal_uL14_sf"/>
</dbReference>
<keyword evidence="6" id="KW-1185">Reference proteome</keyword>
<dbReference type="Pfam" id="PF00238">
    <property type="entry name" value="Ribosomal_L14"/>
    <property type="match status" value="1"/>
</dbReference>
<evidence type="ECO:0000256" key="2">
    <source>
        <dbReference type="ARBA" id="ARBA00022980"/>
    </source>
</evidence>
<evidence type="ECO:0000313" key="6">
    <source>
        <dbReference type="Proteomes" id="UP000011115"/>
    </source>
</evidence>
<protein>
    <submittedName>
        <fullName evidence="5">60S ribosomal protein L23</fullName>
    </submittedName>
</protein>
<dbReference type="GO" id="GO:0005840">
    <property type="term" value="C:ribosome"/>
    <property type="evidence" value="ECO:0007669"/>
    <property type="project" value="UniProtKB-KW"/>
</dbReference>
<proteinExistence type="inferred from homology"/>
<comment type="similarity">
    <text evidence="1">Belongs to the universal ribosomal protein uL14 family.</text>
</comment>
<dbReference type="SUPFAM" id="SSF50193">
    <property type="entry name" value="Ribosomal protein L14"/>
    <property type="match status" value="1"/>
</dbReference>
<dbReference type="EnsemblPlants" id="PGSC0003DMT400076813">
    <property type="protein sequence ID" value="PGSC0003DMT400076813"/>
    <property type="gene ID" value="PGSC0003DMG400029875"/>
</dbReference>
<feature type="region of interest" description="Disordered" evidence="4">
    <location>
        <begin position="74"/>
        <end position="109"/>
    </location>
</feature>
<sequence>MYFKDNAGVIVNPKGEMKGSAMSGPIAFESVKEFVNETQMNKFLYRVSDLVKTECRNAMLLENMRISRFMTHAQQVEGDKVREHAKEYKKDRTGNYEYSQQKSGGGNRS</sequence>
<dbReference type="GO" id="GO:1990904">
    <property type="term" value="C:ribonucleoprotein complex"/>
    <property type="evidence" value="ECO:0007669"/>
    <property type="project" value="UniProtKB-KW"/>
</dbReference>
<evidence type="ECO:0000256" key="3">
    <source>
        <dbReference type="ARBA" id="ARBA00023274"/>
    </source>
</evidence>
<reference evidence="5" key="2">
    <citation type="submission" date="2015-06" db="UniProtKB">
        <authorList>
            <consortium name="EnsemblPlants"/>
        </authorList>
    </citation>
    <scope>IDENTIFICATION</scope>
    <source>
        <strain evidence="5">DM1-3 516 R44</strain>
    </source>
</reference>
<dbReference type="Proteomes" id="UP000011115">
    <property type="component" value="Unassembled WGS sequence"/>
</dbReference>
<reference evidence="6" key="1">
    <citation type="journal article" date="2011" name="Nature">
        <title>Genome sequence and analysis of the tuber crop potato.</title>
        <authorList>
            <consortium name="The Potato Genome Sequencing Consortium"/>
        </authorList>
    </citation>
    <scope>NUCLEOTIDE SEQUENCE [LARGE SCALE GENOMIC DNA]</scope>
    <source>
        <strain evidence="6">cv. DM1-3 516 R44</strain>
    </source>
</reference>
<dbReference type="GO" id="GO:0003735">
    <property type="term" value="F:structural constituent of ribosome"/>
    <property type="evidence" value="ECO:0007669"/>
    <property type="project" value="InterPro"/>
</dbReference>
<dbReference type="PaxDb" id="4113-PGSC0003DMT400076813"/>
<feature type="compositionally biased region" description="Basic and acidic residues" evidence="4">
    <location>
        <begin position="77"/>
        <end position="94"/>
    </location>
</feature>
<evidence type="ECO:0000256" key="1">
    <source>
        <dbReference type="ARBA" id="ARBA00010745"/>
    </source>
</evidence>
<accession>M1CXF7</accession>
<organism evidence="5 6">
    <name type="scientific">Solanum tuberosum</name>
    <name type="common">Potato</name>
    <dbReference type="NCBI Taxonomy" id="4113"/>
    <lineage>
        <taxon>Eukaryota</taxon>
        <taxon>Viridiplantae</taxon>
        <taxon>Streptophyta</taxon>
        <taxon>Embryophyta</taxon>
        <taxon>Tracheophyta</taxon>
        <taxon>Spermatophyta</taxon>
        <taxon>Magnoliopsida</taxon>
        <taxon>eudicotyledons</taxon>
        <taxon>Gunneridae</taxon>
        <taxon>Pentapetalae</taxon>
        <taxon>asterids</taxon>
        <taxon>lamiids</taxon>
        <taxon>Solanales</taxon>
        <taxon>Solanaceae</taxon>
        <taxon>Solanoideae</taxon>
        <taxon>Solaneae</taxon>
        <taxon>Solanum</taxon>
    </lineage>
</organism>
<dbReference type="Gene3D" id="2.40.150.20">
    <property type="entry name" value="Ribosomal protein L14"/>
    <property type="match status" value="1"/>
</dbReference>
<name>M1CXF7_SOLTU</name>
<dbReference type="InParanoid" id="M1CXF7"/>
<evidence type="ECO:0000256" key="4">
    <source>
        <dbReference type="SAM" id="MobiDB-lite"/>
    </source>
</evidence>
<dbReference type="InterPro" id="IPR000218">
    <property type="entry name" value="Ribosomal_uL14"/>
</dbReference>
<dbReference type="Gramene" id="PGSC0003DMT400076813">
    <property type="protein sequence ID" value="PGSC0003DMT400076813"/>
    <property type="gene ID" value="PGSC0003DMG400029875"/>
</dbReference>
<keyword evidence="3" id="KW-0687">Ribonucleoprotein</keyword>